<feature type="compositionally biased region" description="Basic and acidic residues" evidence="1">
    <location>
        <begin position="359"/>
        <end position="383"/>
    </location>
</feature>
<evidence type="ECO:0000256" key="1">
    <source>
        <dbReference type="SAM" id="MobiDB-lite"/>
    </source>
</evidence>
<organism evidence="2 3">
    <name type="scientific">Kutzneria chonburiensis</name>
    <dbReference type="NCBI Taxonomy" id="1483604"/>
    <lineage>
        <taxon>Bacteria</taxon>
        <taxon>Bacillati</taxon>
        <taxon>Actinomycetota</taxon>
        <taxon>Actinomycetes</taxon>
        <taxon>Pseudonocardiales</taxon>
        <taxon>Pseudonocardiaceae</taxon>
        <taxon>Kutzneria</taxon>
    </lineage>
</organism>
<feature type="region of interest" description="Disordered" evidence="1">
    <location>
        <begin position="224"/>
        <end position="252"/>
    </location>
</feature>
<feature type="region of interest" description="Disordered" evidence="1">
    <location>
        <begin position="286"/>
        <end position="395"/>
    </location>
</feature>
<dbReference type="Gene3D" id="1.20.1260.20">
    <property type="entry name" value="PPE superfamily"/>
    <property type="match status" value="1"/>
</dbReference>
<name>A0ABV6MXM4_9PSEU</name>
<gene>
    <name evidence="2" type="ORF">ACFFH7_25285</name>
</gene>
<comment type="caution">
    <text evidence="2">The sequence shown here is derived from an EMBL/GenBank/DDBJ whole genome shotgun (WGS) entry which is preliminary data.</text>
</comment>
<dbReference type="RefSeq" id="WP_273936427.1">
    <property type="nucleotide sequence ID" value="NZ_CP097263.1"/>
</dbReference>
<evidence type="ECO:0000313" key="2">
    <source>
        <dbReference type="EMBL" id="MFC0544842.1"/>
    </source>
</evidence>
<feature type="compositionally biased region" description="Basic and acidic residues" evidence="1">
    <location>
        <begin position="325"/>
        <end position="336"/>
    </location>
</feature>
<proteinExistence type="predicted"/>
<sequence>MADQLGDFRFDGYSNGDLADQVNKIKSGAGSRALQPAIDTLHSVAQDLTSTNQLLTTQLAKLGVDWHSVAGQGASNIMSSNVNYGDDAQYNITGANNALTTQSDSHTVAQSAPAPSTDTNKNFGDNVAGFFGYQTDHAKEVEQAQADREQAIAQLNAYQSNSQDAIASTTPMSAPPTIGLTAQPVQGTSMTGMGGYGTTAGSYGGPGGSGGGYAGYPGGSGGGGGFTPPGGVPGGGVPGPGGVTGIGPGTGRLPGAMPPAAAAASGLLAEEVGLGAALAGGAGAVAAGARSGNPNAMVRGGGTSAQPGEKANTPSRASATAGAIDEEKAAQARAAERIAPGKAGAPGAGGQAGAAGRGGKKEEDSEHERKYTVEEDLFGDHRRVAPTVLGEDPDA</sequence>
<evidence type="ECO:0008006" key="4">
    <source>
        <dbReference type="Google" id="ProtNLM"/>
    </source>
</evidence>
<feature type="region of interest" description="Disordered" evidence="1">
    <location>
        <begin position="103"/>
        <end position="123"/>
    </location>
</feature>
<evidence type="ECO:0000313" key="3">
    <source>
        <dbReference type="Proteomes" id="UP001589810"/>
    </source>
</evidence>
<feature type="compositionally biased region" description="Gly residues" evidence="1">
    <location>
        <begin position="344"/>
        <end position="357"/>
    </location>
</feature>
<protein>
    <recommendedName>
        <fullName evidence="4">PPE family protein</fullName>
    </recommendedName>
</protein>
<reference evidence="2 3" key="1">
    <citation type="submission" date="2024-09" db="EMBL/GenBank/DDBJ databases">
        <authorList>
            <person name="Sun Q."/>
            <person name="Mori K."/>
        </authorList>
    </citation>
    <scope>NUCLEOTIDE SEQUENCE [LARGE SCALE GENOMIC DNA]</scope>
    <source>
        <strain evidence="2 3">TBRC 1432</strain>
    </source>
</reference>
<dbReference type="Proteomes" id="UP001589810">
    <property type="component" value="Unassembled WGS sequence"/>
</dbReference>
<dbReference type="InterPro" id="IPR038332">
    <property type="entry name" value="PPE_sf"/>
</dbReference>
<accession>A0ABV6MXM4</accession>
<keyword evidence="3" id="KW-1185">Reference proteome</keyword>
<dbReference type="EMBL" id="JBHLUD010000008">
    <property type="protein sequence ID" value="MFC0544842.1"/>
    <property type="molecule type" value="Genomic_DNA"/>
</dbReference>